<proteinExistence type="predicted"/>
<sequence length="366" mass="40042">MRMLDASDIASKSSYGTFSSIVRKGKDRTSSRLSYDGGVIGDDSFDALESYIGTEDEDNGSLLESASIASEQEVQTQYQFAVQAPSPPPVITAPVPTPSQRHAAAESRRLSQVDSHGSPAVNFHRPLPLRSYESEATMFPTAGAQANSGRNRAKSVTSMIASRRPGMVPHHMPHQLSPAPGSGRTYNTSVRNKKQEYESEDSYTKMSEQIVRHMTSLSQRSSSASTLAAFPIPPMENPVGELPMLVSRATSSPQALSMTSSQHPVSAASIEDTYRAIVKVSLSAQLQRTRAKGERLQAVEWDKLTSFERAWREINDVLLVTIYGRADVVLDESDISYVDCVAKELRNASGGDPADNWIRRLFETDP</sequence>
<accession>A0ABR3RA56</accession>
<reference evidence="2 3" key="1">
    <citation type="submission" date="2024-02" db="EMBL/GenBank/DDBJ databases">
        <title>De novo assembly and annotation of 12 fungi associated with fruit tree decline syndrome in Ontario, Canada.</title>
        <authorList>
            <person name="Sulman M."/>
            <person name="Ellouze W."/>
            <person name="Ilyukhin E."/>
        </authorList>
    </citation>
    <scope>NUCLEOTIDE SEQUENCE [LARGE SCALE GENOMIC DNA]</scope>
    <source>
        <strain evidence="2 3">M97-236</strain>
    </source>
</reference>
<evidence type="ECO:0000313" key="3">
    <source>
        <dbReference type="Proteomes" id="UP001521222"/>
    </source>
</evidence>
<protein>
    <submittedName>
        <fullName evidence="2">Uncharacterized protein</fullName>
    </submittedName>
</protein>
<name>A0ABR3RA56_9PLEO</name>
<evidence type="ECO:0000256" key="1">
    <source>
        <dbReference type="SAM" id="MobiDB-lite"/>
    </source>
</evidence>
<keyword evidence="3" id="KW-1185">Reference proteome</keyword>
<comment type="caution">
    <text evidence="2">The sequence shown here is derived from an EMBL/GenBank/DDBJ whole genome shotgun (WGS) entry which is preliminary data.</text>
</comment>
<organism evidence="2 3">
    <name type="scientific">Nothophoma quercina</name>
    <dbReference type="NCBI Taxonomy" id="749835"/>
    <lineage>
        <taxon>Eukaryota</taxon>
        <taxon>Fungi</taxon>
        <taxon>Dikarya</taxon>
        <taxon>Ascomycota</taxon>
        <taxon>Pezizomycotina</taxon>
        <taxon>Dothideomycetes</taxon>
        <taxon>Pleosporomycetidae</taxon>
        <taxon>Pleosporales</taxon>
        <taxon>Pleosporineae</taxon>
        <taxon>Didymellaceae</taxon>
        <taxon>Nothophoma</taxon>
    </lineage>
</organism>
<dbReference type="EMBL" id="JAKIXB020000016">
    <property type="protein sequence ID" value="KAL1601320.1"/>
    <property type="molecule type" value="Genomic_DNA"/>
</dbReference>
<feature type="region of interest" description="Disordered" evidence="1">
    <location>
        <begin position="95"/>
        <end position="125"/>
    </location>
</feature>
<gene>
    <name evidence="2" type="ORF">SLS59_005474</name>
</gene>
<feature type="region of interest" description="Disordered" evidence="1">
    <location>
        <begin position="165"/>
        <end position="187"/>
    </location>
</feature>
<evidence type="ECO:0000313" key="2">
    <source>
        <dbReference type="EMBL" id="KAL1601320.1"/>
    </source>
</evidence>
<dbReference type="Proteomes" id="UP001521222">
    <property type="component" value="Unassembled WGS sequence"/>
</dbReference>